<dbReference type="RefSeq" id="WP_191204949.1">
    <property type="nucleotide sequence ID" value="NZ_JACXZA010000004.1"/>
</dbReference>
<sequence>MTNNSVFNNQNSPVYMLTNNGYVSPVIISPTEYSAASNQRLFCLSTSNVSVGSGASLLLQIANPNGSGRTVYLSRVAGGASNTITLTIASGGTITGGTTPTPVNAYLGSSTTSIVTARQNTGTLGGSPTTFFTANASDIYVVEFNGSIIVPANQTLTVTAGTGSVTASLNLMWWET</sequence>
<gene>
    <name evidence="1" type="ORF">H8B09_18030</name>
</gene>
<dbReference type="Proteomes" id="UP000609346">
    <property type="component" value="Unassembled WGS sequence"/>
</dbReference>
<keyword evidence="2" id="KW-1185">Reference proteome</keyword>
<organism evidence="1 2">
    <name type="scientific">Paenibacillus terricola</name>
    <dbReference type="NCBI Taxonomy" id="2763503"/>
    <lineage>
        <taxon>Bacteria</taxon>
        <taxon>Bacillati</taxon>
        <taxon>Bacillota</taxon>
        <taxon>Bacilli</taxon>
        <taxon>Bacillales</taxon>
        <taxon>Paenibacillaceae</taxon>
        <taxon>Paenibacillus</taxon>
    </lineage>
</organism>
<reference evidence="1 2" key="1">
    <citation type="submission" date="2020-09" db="EMBL/GenBank/DDBJ databases">
        <title>Paenibacillus sp. strain PR3 16S rRNA gene Genome sequencing and assembly.</title>
        <authorList>
            <person name="Kim J."/>
        </authorList>
    </citation>
    <scope>NUCLEOTIDE SEQUENCE [LARGE SCALE GENOMIC DNA]</scope>
    <source>
        <strain evidence="1 2">PR3</strain>
    </source>
</reference>
<proteinExistence type="predicted"/>
<name>A0ABR8N1J7_9BACL</name>
<dbReference type="EMBL" id="JACXZA010000004">
    <property type="protein sequence ID" value="MBD3920669.1"/>
    <property type="molecule type" value="Genomic_DNA"/>
</dbReference>
<comment type="caution">
    <text evidence="1">The sequence shown here is derived from an EMBL/GenBank/DDBJ whole genome shotgun (WGS) entry which is preliminary data.</text>
</comment>
<evidence type="ECO:0000313" key="1">
    <source>
        <dbReference type="EMBL" id="MBD3920669.1"/>
    </source>
</evidence>
<evidence type="ECO:0000313" key="2">
    <source>
        <dbReference type="Proteomes" id="UP000609346"/>
    </source>
</evidence>
<protein>
    <submittedName>
        <fullName evidence="1">Uncharacterized protein</fullName>
    </submittedName>
</protein>
<accession>A0ABR8N1J7</accession>